<comment type="similarity">
    <text evidence="2">Belongs to the CDP-alcohol phosphatidyltransferase class-I family.</text>
</comment>
<gene>
    <name evidence="4" type="ORF">Ga0061065_101321</name>
</gene>
<dbReference type="Pfam" id="PF01066">
    <property type="entry name" value="CDP-OH_P_transf"/>
    <property type="match status" value="1"/>
</dbReference>
<dbReference type="InterPro" id="IPR043130">
    <property type="entry name" value="CDP-OH_PTrfase_TM_dom"/>
</dbReference>
<evidence type="ECO:0000256" key="3">
    <source>
        <dbReference type="SAM" id="Phobius"/>
    </source>
</evidence>
<dbReference type="EMBL" id="CYHG01000001">
    <property type="protein sequence ID" value="CUB02488.1"/>
    <property type="molecule type" value="Genomic_DNA"/>
</dbReference>
<dbReference type="GO" id="GO:0008654">
    <property type="term" value="P:phospholipid biosynthetic process"/>
    <property type="evidence" value="ECO:0007669"/>
    <property type="project" value="InterPro"/>
</dbReference>
<accession>A0A0K6IHD9</accession>
<dbReference type="GO" id="GO:0016020">
    <property type="term" value="C:membrane"/>
    <property type="evidence" value="ECO:0007669"/>
    <property type="project" value="InterPro"/>
</dbReference>
<keyword evidence="1 2" id="KW-0808">Transferase</keyword>
<reference evidence="5" key="1">
    <citation type="submission" date="2015-08" db="EMBL/GenBank/DDBJ databases">
        <authorList>
            <person name="Varghese N."/>
        </authorList>
    </citation>
    <scope>NUCLEOTIDE SEQUENCE [LARGE SCALE GENOMIC DNA]</scope>
    <source>
        <strain evidence="5">JCM 18476</strain>
    </source>
</reference>
<feature type="transmembrane region" description="Helical" evidence="3">
    <location>
        <begin position="33"/>
        <end position="60"/>
    </location>
</feature>
<evidence type="ECO:0000313" key="4">
    <source>
        <dbReference type="EMBL" id="CUB02488.1"/>
    </source>
</evidence>
<dbReference type="STRING" id="1137284.GCA_001418205_00322"/>
<organism evidence="4 5">
    <name type="scientific">Marinomonas fungiae</name>
    <dbReference type="NCBI Taxonomy" id="1137284"/>
    <lineage>
        <taxon>Bacteria</taxon>
        <taxon>Pseudomonadati</taxon>
        <taxon>Pseudomonadota</taxon>
        <taxon>Gammaproteobacteria</taxon>
        <taxon>Oceanospirillales</taxon>
        <taxon>Oceanospirillaceae</taxon>
        <taxon>Marinomonas</taxon>
    </lineage>
</organism>
<dbReference type="InterPro" id="IPR048254">
    <property type="entry name" value="CDP_ALCOHOL_P_TRANSF_CS"/>
</dbReference>
<dbReference type="Proteomes" id="UP000182769">
    <property type="component" value="Unassembled WGS sequence"/>
</dbReference>
<feature type="transmembrane region" description="Helical" evidence="3">
    <location>
        <begin position="148"/>
        <end position="168"/>
    </location>
</feature>
<evidence type="ECO:0000256" key="2">
    <source>
        <dbReference type="RuleBase" id="RU003750"/>
    </source>
</evidence>
<keyword evidence="3" id="KW-0472">Membrane</keyword>
<dbReference type="Gene3D" id="1.20.120.1760">
    <property type="match status" value="1"/>
</dbReference>
<name>A0A0K6IHD9_9GAMM</name>
<dbReference type="GO" id="GO:0016780">
    <property type="term" value="F:phosphotransferase activity, for other substituted phosphate groups"/>
    <property type="evidence" value="ECO:0007669"/>
    <property type="project" value="InterPro"/>
</dbReference>
<sequence>MLDKVFIPVIKTPLTQLAQPLIRRGITANQITLMGFAMGMLAALALAGGFFFLGLLGIVLNRVCDGLDGALARATNSSSDAGGYLDIVLDFIFYSAVVFGFAVANPEQNALAAAFLIWSFMGTGSSFLAFAVMAAKRNIEQLDYGKKSLYFLGGITEGTETIICFVLICLFPSQFVVFAVVFGGLCWITTGTRIYAAYKMLDNAVNAR</sequence>
<proteinExistence type="inferred from homology"/>
<evidence type="ECO:0000313" key="5">
    <source>
        <dbReference type="Proteomes" id="UP000182769"/>
    </source>
</evidence>
<dbReference type="AlphaFoldDB" id="A0A0K6IHD9"/>
<keyword evidence="5" id="KW-1185">Reference proteome</keyword>
<keyword evidence="3" id="KW-0812">Transmembrane</keyword>
<feature type="transmembrane region" description="Helical" evidence="3">
    <location>
        <begin position="174"/>
        <end position="198"/>
    </location>
</feature>
<dbReference type="PROSITE" id="PS00379">
    <property type="entry name" value="CDP_ALCOHOL_P_TRANSF"/>
    <property type="match status" value="1"/>
</dbReference>
<dbReference type="InterPro" id="IPR000462">
    <property type="entry name" value="CDP-OH_P_trans"/>
</dbReference>
<evidence type="ECO:0000256" key="1">
    <source>
        <dbReference type="ARBA" id="ARBA00022679"/>
    </source>
</evidence>
<dbReference type="OrthoDB" id="9790577at2"/>
<dbReference type="RefSeq" id="WP_055461450.1">
    <property type="nucleotide sequence ID" value="NZ_CYHG01000001.1"/>
</dbReference>
<feature type="transmembrane region" description="Helical" evidence="3">
    <location>
        <begin position="81"/>
        <end position="104"/>
    </location>
</feature>
<keyword evidence="3" id="KW-1133">Transmembrane helix</keyword>
<protein>
    <submittedName>
        <fullName evidence="4">Phosphatidylglycerophosphate synthase</fullName>
    </submittedName>
</protein>
<feature type="transmembrane region" description="Helical" evidence="3">
    <location>
        <begin position="110"/>
        <end position="136"/>
    </location>
</feature>